<sequence>MRAAFPKTMQMWFTGDDGSNQGAPDNQFWGPGEHRSPGRRSRSLQGTTPMHDAHEGGGKRHHPKFADKTPRRGTSFWMHDPDELFAAIGLEPGQRFLDIGCGPGEYSLHAAGIVGETGSVLALDRNETLIDALIGTAASQGLHNLSALAADATQPLPADTDGFDVCLLSTVLHIPPVTARAAELAAEIKRVLRPGGRLAVIECPKHDLSFGPPAHMRLGPDAVRDIFTPLGFTPRDELDLGFNYMVLFDAAS</sequence>
<keyword evidence="3" id="KW-0949">S-adenosyl-L-methionine</keyword>
<evidence type="ECO:0000259" key="5">
    <source>
        <dbReference type="Pfam" id="PF13847"/>
    </source>
</evidence>
<dbReference type="Gene3D" id="3.40.50.150">
    <property type="entry name" value="Vaccinia Virus protein VP39"/>
    <property type="match status" value="1"/>
</dbReference>
<keyword evidence="1 6" id="KW-0489">Methyltransferase</keyword>
<feature type="domain" description="Methyltransferase" evidence="5">
    <location>
        <begin position="91"/>
        <end position="205"/>
    </location>
</feature>
<dbReference type="InterPro" id="IPR025714">
    <property type="entry name" value="Methyltranfer_dom"/>
</dbReference>
<evidence type="ECO:0000256" key="4">
    <source>
        <dbReference type="SAM" id="MobiDB-lite"/>
    </source>
</evidence>
<dbReference type="GO" id="GO:0008168">
    <property type="term" value="F:methyltransferase activity"/>
    <property type="evidence" value="ECO:0007669"/>
    <property type="project" value="UniProtKB-KW"/>
</dbReference>
<dbReference type="CDD" id="cd02440">
    <property type="entry name" value="AdoMet_MTases"/>
    <property type="match status" value="1"/>
</dbReference>
<proteinExistence type="predicted"/>
<evidence type="ECO:0000313" key="6">
    <source>
        <dbReference type="EMBL" id="QJT10452.1"/>
    </source>
</evidence>
<gene>
    <name evidence="6" type="ORF">E8L03_16625</name>
</gene>
<name>A0ABX6NL84_9BACT</name>
<evidence type="ECO:0000313" key="7">
    <source>
        <dbReference type="Proteomes" id="UP000503251"/>
    </source>
</evidence>
<dbReference type="Proteomes" id="UP000503251">
    <property type="component" value="Chromosome"/>
</dbReference>
<evidence type="ECO:0000256" key="3">
    <source>
        <dbReference type="ARBA" id="ARBA00022691"/>
    </source>
</evidence>
<evidence type="ECO:0000256" key="1">
    <source>
        <dbReference type="ARBA" id="ARBA00022603"/>
    </source>
</evidence>
<organism evidence="6 7">
    <name type="scientific">Oceanidesulfovibrio marinus</name>
    <dbReference type="NCBI Taxonomy" id="370038"/>
    <lineage>
        <taxon>Bacteria</taxon>
        <taxon>Pseudomonadati</taxon>
        <taxon>Thermodesulfobacteriota</taxon>
        <taxon>Desulfovibrionia</taxon>
        <taxon>Desulfovibrionales</taxon>
        <taxon>Desulfovibrionaceae</taxon>
        <taxon>Oceanidesulfovibrio</taxon>
    </lineage>
</organism>
<dbReference type="GO" id="GO:0032259">
    <property type="term" value="P:methylation"/>
    <property type="evidence" value="ECO:0007669"/>
    <property type="project" value="UniProtKB-KW"/>
</dbReference>
<feature type="region of interest" description="Disordered" evidence="4">
    <location>
        <begin position="1"/>
        <end position="68"/>
    </location>
</feature>
<protein>
    <submittedName>
        <fullName evidence="6">Methyltransferase domain-containing protein</fullName>
    </submittedName>
</protein>
<accession>A0ABX6NL84</accession>
<keyword evidence="2" id="KW-0808">Transferase</keyword>
<feature type="compositionally biased region" description="Basic and acidic residues" evidence="4">
    <location>
        <begin position="51"/>
        <end position="68"/>
    </location>
</feature>
<reference evidence="6 7" key="1">
    <citation type="submission" date="2019-04" db="EMBL/GenBank/DDBJ databases">
        <title>Isolation and culture of sulfate reducing bacteria from the cold seep of the South China Sea.</title>
        <authorList>
            <person name="Sun C."/>
            <person name="Liu R."/>
        </authorList>
    </citation>
    <scope>NUCLEOTIDE SEQUENCE [LARGE SCALE GENOMIC DNA]</scope>
    <source>
        <strain evidence="6 7">CS1</strain>
    </source>
</reference>
<dbReference type="SUPFAM" id="SSF53335">
    <property type="entry name" value="S-adenosyl-L-methionine-dependent methyltransferases"/>
    <property type="match status" value="1"/>
</dbReference>
<dbReference type="PANTHER" id="PTHR43464">
    <property type="entry name" value="METHYLTRANSFERASE"/>
    <property type="match status" value="1"/>
</dbReference>
<dbReference type="InterPro" id="IPR029063">
    <property type="entry name" value="SAM-dependent_MTases_sf"/>
</dbReference>
<keyword evidence="7" id="KW-1185">Reference proteome</keyword>
<dbReference type="Pfam" id="PF13847">
    <property type="entry name" value="Methyltransf_31"/>
    <property type="match status" value="1"/>
</dbReference>
<dbReference type="EMBL" id="CP039543">
    <property type="protein sequence ID" value="QJT10452.1"/>
    <property type="molecule type" value="Genomic_DNA"/>
</dbReference>
<dbReference type="PANTHER" id="PTHR43464:SF19">
    <property type="entry name" value="UBIQUINONE BIOSYNTHESIS O-METHYLTRANSFERASE, MITOCHONDRIAL"/>
    <property type="match status" value="1"/>
</dbReference>
<evidence type="ECO:0000256" key="2">
    <source>
        <dbReference type="ARBA" id="ARBA00022679"/>
    </source>
</evidence>